<dbReference type="InterPro" id="IPR018060">
    <property type="entry name" value="HTH_AraC"/>
</dbReference>
<dbReference type="Pfam" id="PF12833">
    <property type="entry name" value="HTH_18"/>
    <property type="match status" value="1"/>
</dbReference>
<organism evidence="2 3">
    <name type="scientific">Stenotrophomonas rhizophila</name>
    <dbReference type="NCBI Taxonomy" id="216778"/>
    <lineage>
        <taxon>Bacteria</taxon>
        <taxon>Pseudomonadati</taxon>
        <taxon>Pseudomonadota</taxon>
        <taxon>Gammaproteobacteria</taxon>
        <taxon>Lysobacterales</taxon>
        <taxon>Lysobacteraceae</taxon>
        <taxon>Stenotrophomonas</taxon>
    </lineage>
</organism>
<feature type="domain" description="HTH araC/xylS-type" evidence="1">
    <location>
        <begin position="157"/>
        <end position="257"/>
    </location>
</feature>
<dbReference type="GO" id="GO:0003700">
    <property type="term" value="F:DNA-binding transcription factor activity"/>
    <property type="evidence" value="ECO:0007669"/>
    <property type="project" value="InterPro"/>
</dbReference>
<evidence type="ECO:0000313" key="3">
    <source>
        <dbReference type="Proteomes" id="UP001320691"/>
    </source>
</evidence>
<sequence>MSSRPDSDDLPGIAGATGRYREWAAPAPLQGCFGQLWRSDLPVGHNGEVAVLPDGCVDILWRDGRLYAVGPDVVAAHPQLLPGAQVLGARFQPGAAQAWLGVPLDELVGTAVELDAVLGPQARQLAARLNDVGDGDARQRLFAQALAGLPRSTGSRHAVAARVFGQVRAGGHDLAAIGSGLQISTRSLRRLCHEQFGYGPKMLERILRLQRFLALARARPGEGLAGLAADVGYADQSHLSREVRALAGIGAAALCAQWRS</sequence>
<dbReference type="SMART" id="SM00342">
    <property type="entry name" value="HTH_ARAC"/>
    <property type="match status" value="1"/>
</dbReference>
<dbReference type="Gene3D" id="1.10.10.60">
    <property type="entry name" value="Homeodomain-like"/>
    <property type="match status" value="1"/>
</dbReference>
<dbReference type="GO" id="GO:0043565">
    <property type="term" value="F:sequence-specific DNA binding"/>
    <property type="evidence" value="ECO:0007669"/>
    <property type="project" value="InterPro"/>
</dbReference>
<evidence type="ECO:0000259" key="1">
    <source>
        <dbReference type="PROSITE" id="PS01124"/>
    </source>
</evidence>
<comment type="caution">
    <text evidence="2">The sequence shown here is derived from an EMBL/GenBank/DDBJ whole genome shotgun (WGS) entry which is preliminary data.</text>
</comment>
<dbReference type="InterPro" id="IPR046532">
    <property type="entry name" value="DUF6597"/>
</dbReference>
<dbReference type="RefSeq" id="WP_259260465.1">
    <property type="nucleotide sequence ID" value="NZ_JANUEK010000004.1"/>
</dbReference>
<dbReference type="PROSITE" id="PS01124">
    <property type="entry name" value="HTH_ARAC_FAMILY_2"/>
    <property type="match status" value="1"/>
</dbReference>
<keyword evidence="2" id="KW-0238">DNA-binding</keyword>
<name>A0AAW5PJ24_9GAMM</name>
<dbReference type="Pfam" id="PF20240">
    <property type="entry name" value="DUF6597"/>
    <property type="match status" value="1"/>
</dbReference>
<dbReference type="AlphaFoldDB" id="A0AAW5PJ24"/>
<dbReference type="Proteomes" id="UP001320691">
    <property type="component" value="Unassembled WGS sequence"/>
</dbReference>
<evidence type="ECO:0000313" key="2">
    <source>
        <dbReference type="EMBL" id="MCS4279741.1"/>
    </source>
</evidence>
<gene>
    <name evidence="2" type="ORF">M2412_001733</name>
</gene>
<protein>
    <submittedName>
        <fullName evidence="2">AraC-like DNA-binding protein</fullName>
    </submittedName>
</protein>
<dbReference type="EMBL" id="JANUEK010000004">
    <property type="protein sequence ID" value="MCS4279741.1"/>
    <property type="molecule type" value="Genomic_DNA"/>
</dbReference>
<proteinExistence type="predicted"/>
<accession>A0AAW5PJ24</accession>
<reference evidence="2" key="1">
    <citation type="submission" date="2022-08" db="EMBL/GenBank/DDBJ databases">
        <title>Genomic analyses of the natural microbiome of Caenorhabditis elegans.</title>
        <authorList>
            <person name="Samuel B."/>
        </authorList>
    </citation>
    <scope>NUCLEOTIDE SEQUENCE</scope>
    <source>
        <strain evidence="2">BIGb0277</strain>
    </source>
</reference>